<dbReference type="Pfam" id="PF01580">
    <property type="entry name" value="FtsK_SpoIIIE"/>
    <property type="match status" value="1"/>
</dbReference>
<name>A0A8G1UEM5_9ACTN</name>
<feature type="binding site" evidence="3">
    <location>
        <begin position="190"/>
        <end position="197"/>
    </location>
    <ligand>
        <name>ATP</name>
        <dbReference type="ChEBI" id="CHEBI:30616"/>
    </ligand>
</feature>
<protein>
    <submittedName>
        <fullName evidence="5">S-DNA-T family DNA segregation ATPase FtsK/SpoIIIE</fullName>
    </submittedName>
</protein>
<dbReference type="InterPro" id="IPR050206">
    <property type="entry name" value="FtsK/SpoIIIE/SftA"/>
</dbReference>
<gene>
    <name evidence="5" type="ORF">EDD39_0661</name>
</gene>
<keyword evidence="1 3" id="KW-0547">Nucleotide-binding</keyword>
<dbReference type="PROSITE" id="PS50901">
    <property type="entry name" value="FTSK"/>
    <property type="match status" value="1"/>
</dbReference>
<organism evidence="5 6">
    <name type="scientific">Kitasatospora cineracea</name>
    <dbReference type="NCBI Taxonomy" id="88074"/>
    <lineage>
        <taxon>Bacteria</taxon>
        <taxon>Bacillati</taxon>
        <taxon>Actinomycetota</taxon>
        <taxon>Actinomycetes</taxon>
        <taxon>Kitasatosporales</taxon>
        <taxon>Streptomycetaceae</taxon>
        <taxon>Kitasatospora</taxon>
    </lineage>
</organism>
<dbReference type="EMBL" id="RJVJ01000001">
    <property type="protein sequence ID" value="ROR42537.1"/>
    <property type="molecule type" value="Genomic_DNA"/>
</dbReference>
<evidence type="ECO:0000256" key="2">
    <source>
        <dbReference type="ARBA" id="ARBA00022840"/>
    </source>
</evidence>
<dbReference type="PANTHER" id="PTHR22683:SF41">
    <property type="entry name" value="DNA TRANSLOCASE FTSK"/>
    <property type="match status" value="1"/>
</dbReference>
<evidence type="ECO:0000256" key="3">
    <source>
        <dbReference type="PROSITE-ProRule" id="PRU00289"/>
    </source>
</evidence>
<evidence type="ECO:0000256" key="1">
    <source>
        <dbReference type="ARBA" id="ARBA00022741"/>
    </source>
</evidence>
<dbReference type="InterPro" id="IPR027417">
    <property type="entry name" value="P-loop_NTPase"/>
</dbReference>
<dbReference type="Gene3D" id="3.40.50.300">
    <property type="entry name" value="P-loop containing nucleotide triphosphate hydrolases"/>
    <property type="match status" value="1"/>
</dbReference>
<dbReference type="GO" id="GO:0003677">
    <property type="term" value="F:DNA binding"/>
    <property type="evidence" value="ECO:0007669"/>
    <property type="project" value="InterPro"/>
</dbReference>
<comment type="caution">
    <text evidence="5">The sequence shown here is derived from an EMBL/GenBank/DDBJ whole genome shotgun (WGS) entry which is preliminary data.</text>
</comment>
<proteinExistence type="predicted"/>
<dbReference type="Proteomes" id="UP000267408">
    <property type="component" value="Unassembled WGS sequence"/>
</dbReference>
<dbReference type="GO" id="GO:0005524">
    <property type="term" value="F:ATP binding"/>
    <property type="evidence" value="ECO:0007669"/>
    <property type="project" value="UniProtKB-UniRule"/>
</dbReference>
<dbReference type="SUPFAM" id="SSF52540">
    <property type="entry name" value="P-loop containing nucleoside triphosphate hydrolases"/>
    <property type="match status" value="1"/>
</dbReference>
<accession>A0A8G1UEM5</accession>
<reference evidence="5 6" key="1">
    <citation type="submission" date="2018-11" db="EMBL/GenBank/DDBJ databases">
        <title>Sequencing the genomes of 1000 actinobacteria strains.</title>
        <authorList>
            <person name="Klenk H.-P."/>
        </authorList>
    </citation>
    <scope>NUCLEOTIDE SEQUENCE [LARGE SCALE GENOMIC DNA]</scope>
    <source>
        <strain evidence="5 6">DSM 44780</strain>
    </source>
</reference>
<dbReference type="AlphaFoldDB" id="A0A8G1UEM5"/>
<keyword evidence="2 3" id="KW-0067">ATP-binding</keyword>
<evidence type="ECO:0000259" key="4">
    <source>
        <dbReference type="PROSITE" id="PS50901"/>
    </source>
</evidence>
<evidence type="ECO:0000313" key="6">
    <source>
        <dbReference type="Proteomes" id="UP000267408"/>
    </source>
</evidence>
<dbReference type="PANTHER" id="PTHR22683">
    <property type="entry name" value="SPORULATION PROTEIN RELATED"/>
    <property type="match status" value="1"/>
</dbReference>
<evidence type="ECO:0000313" key="5">
    <source>
        <dbReference type="EMBL" id="ROR42537.1"/>
    </source>
</evidence>
<sequence length="462" mass="49658">MSAVSELLTLAEVGGPLAAVAGGVGYARAKAPALYWSAIGLPVTAARFSATYGSTMDACGLTVEPSRLRVLITRATTRREIRPVPPKIRRVRPTSTGLRVRLRLAPGQEPADVAASAERLRHAWGVHAVHVSVVKPGVIELRMTGFDVLRRVRMPRRLPAGELLVSVALREDGTAFVRNYRAVPHCLTLGATLTGKSVYQRNLITRLARLNVALVGIDCKFGVELAPFTPRLSALATDSGQASSLLDKLVDEMEARYDLIRSHQGIPGSVPDDEITSDIWGLPAEIRPVPLVLIVDEIAELFLVATRKDEERRDHMVTQLIRLAQLGRAAGMFVEACGQRFGSELGKGATMLRAQLTGRVVHRVNDVETARMGLADISPEAVLAATQIVPEMPGVAVAGDSSGGWSRIRTPHMSLADAARICRETARLAPELPSLAAFRPYVPPVNTPADGPSLVKPRPVTG</sequence>
<feature type="domain" description="FtsK" evidence="4">
    <location>
        <begin position="171"/>
        <end position="371"/>
    </location>
</feature>
<dbReference type="InterPro" id="IPR002543">
    <property type="entry name" value="FtsK_dom"/>
</dbReference>